<evidence type="ECO:0000256" key="2">
    <source>
        <dbReference type="ARBA" id="ARBA00022741"/>
    </source>
</evidence>
<evidence type="ECO:0000256" key="4">
    <source>
        <dbReference type="ARBA" id="ARBA00022840"/>
    </source>
</evidence>
<dbReference type="STRING" id="717774.Marme_1583"/>
<dbReference type="GO" id="GO:0009378">
    <property type="term" value="F:four-way junction helicase activity"/>
    <property type="evidence" value="ECO:0007669"/>
    <property type="project" value="TreeGrafter"/>
</dbReference>
<dbReference type="SUPFAM" id="SSF52540">
    <property type="entry name" value="P-loop containing nucleoside triphosphate hydrolases"/>
    <property type="match status" value="1"/>
</dbReference>
<proteinExistence type="inferred from homology"/>
<dbReference type="eggNOG" id="COG1040">
    <property type="taxonomic scope" value="Bacteria"/>
</dbReference>
<evidence type="ECO:0000259" key="9">
    <source>
        <dbReference type="PROSITE" id="PS51192"/>
    </source>
</evidence>
<dbReference type="EMBL" id="CP002583">
    <property type="protein sequence ID" value="ADZ90847.1"/>
    <property type="molecule type" value="Genomic_DNA"/>
</dbReference>
<dbReference type="InterPro" id="IPR002464">
    <property type="entry name" value="DNA/RNA_helicase_DEAH_CS"/>
</dbReference>
<dbReference type="PATRIC" id="fig|717774.3.peg.1644"/>
<dbReference type="GO" id="GO:0043138">
    <property type="term" value="F:3'-5' DNA helicase activity"/>
    <property type="evidence" value="ECO:0007669"/>
    <property type="project" value="UniProtKB-EC"/>
</dbReference>
<sequence length="706" mass="78458">MSQQRALELLREGVGSPIANFHEHQWESVDAIVNQRSRLICVQRTGWGKSSVYFISTKMMREQGHGPTIIISPLLALMRNQIESAAKYGVVLGTVNSSQTREQNDVNKDRFLAGKLDALIIAPEQLANQEFIDNVIIPSNPGFFVIDEAHCISDWGHDFRPDYRRISRVLGNIADTPVLATTATATERVVTDVVEQLHVEGQQVYLLRGQLTRESIHLQNIHLDKRSKRLAWLAHTIPKIDGTGIVYATTINDAFLVAAWLRSCGIAAEGYAGSIPRLTKAESTLKREQLEQQLLNDEIKVLVSTSALGMGFDKGNLAFVIHYQSAGSVVSYYQQVGRAGRSINDAYGVLLSGDEDEEIQNYFIREAFPKEELVRDLLDLLEEDSCDGLKKADLEAQLNHAPMKIEAALKFLQAEYPTPIVKEGPLYKRTINAYSLPTEMIQRLSNRKTGEWQEIQDYLQSGQCLMQVLASALDDSLASPCRKCANCDPDNAFEATYPQELGQRAVEFLGNTMIDIPPKKQVGNGQAQATTRFPKYDFPYRLDTLEHESGAALCHWGEAGWGEIAAAGKRAHAFDPRIADACVAMINNRWQPDPMPTWVTYVPSQNYPELVKGFAGLIAQKLGLECVEAVIKVEDTAPQKRMENSDFRCKNLDGAFVVKNVREGEPVLLIDDASDSGWTFAVIAALLRREGCGPVFPMAVMSTKSN</sequence>
<keyword evidence="12" id="KW-1185">Reference proteome</keyword>
<dbReference type="GO" id="GO:0003677">
    <property type="term" value="F:DNA binding"/>
    <property type="evidence" value="ECO:0007669"/>
    <property type="project" value="UniProtKB-KW"/>
</dbReference>
<dbReference type="GO" id="GO:0006310">
    <property type="term" value="P:DNA recombination"/>
    <property type="evidence" value="ECO:0007669"/>
    <property type="project" value="TreeGrafter"/>
</dbReference>
<dbReference type="AlphaFoldDB" id="F2JYY2"/>
<dbReference type="InterPro" id="IPR011545">
    <property type="entry name" value="DEAD/DEAH_box_helicase_dom"/>
</dbReference>
<dbReference type="SMART" id="SM00490">
    <property type="entry name" value="HELICc"/>
    <property type="match status" value="1"/>
</dbReference>
<keyword evidence="6" id="KW-0413">Isomerase</keyword>
<feature type="domain" description="Helicase C-terminal" evidence="10">
    <location>
        <begin position="232"/>
        <end position="381"/>
    </location>
</feature>
<dbReference type="KEGG" id="mme:Marme_1583"/>
<evidence type="ECO:0000256" key="3">
    <source>
        <dbReference type="ARBA" id="ARBA00022801"/>
    </source>
</evidence>
<dbReference type="GO" id="GO:0006281">
    <property type="term" value="P:DNA repair"/>
    <property type="evidence" value="ECO:0007669"/>
    <property type="project" value="TreeGrafter"/>
</dbReference>
<dbReference type="GO" id="GO:0043590">
    <property type="term" value="C:bacterial nucleoid"/>
    <property type="evidence" value="ECO:0007669"/>
    <property type="project" value="TreeGrafter"/>
</dbReference>
<dbReference type="HOGENOM" id="CLU_001103_5_0_6"/>
<keyword evidence="3" id="KW-0378">Hydrolase</keyword>
<dbReference type="GO" id="GO:0016787">
    <property type="term" value="F:hydrolase activity"/>
    <property type="evidence" value="ECO:0007669"/>
    <property type="project" value="UniProtKB-KW"/>
</dbReference>
<feature type="domain" description="Helicase ATP-binding" evidence="9">
    <location>
        <begin position="30"/>
        <end position="203"/>
    </location>
</feature>
<comment type="similarity">
    <text evidence="1">Belongs to the helicase family. RecQ subfamily.</text>
</comment>
<dbReference type="SUPFAM" id="SSF53271">
    <property type="entry name" value="PRTase-like"/>
    <property type="match status" value="1"/>
</dbReference>
<dbReference type="Pfam" id="PF00271">
    <property type="entry name" value="Helicase_C"/>
    <property type="match status" value="1"/>
</dbReference>
<dbReference type="PANTHER" id="PTHR13710">
    <property type="entry name" value="DNA HELICASE RECQ FAMILY MEMBER"/>
    <property type="match status" value="1"/>
</dbReference>
<dbReference type="CDD" id="cd06223">
    <property type="entry name" value="PRTases_typeI"/>
    <property type="match status" value="1"/>
</dbReference>
<protein>
    <recommendedName>
        <fullName evidence="8">DNA 3'-5' helicase</fullName>
        <ecNumber evidence="8">5.6.2.4</ecNumber>
    </recommendedName>
</protein>
<evidence type="ECO:0000256" key="5">
    <source>
        <dbReference type="ARBA" id="ARBA00023125"/>
    </source>
</evidence>
<dbReference type="PROSITE" id="PS00690">
    <property type="entry name" value="DEAH_ATP_HELICASE"/>
    <property type="match status" value="1"/>
</dbReference>
<evidence type="ECO:0000256" key="8">
    <source>
        <dbReference type="ARBA" id="ARBA00034808"/>
    </source>
</evidence>
<evidence type="ECO:0000259" key="10">
    <source>
        <dbReference type="PROSITE" id="PS51194"/>
    </source>
</evidence>
<evidence type="ECO:0000256" key="7">
    <source>
        <dbReference type="ARBA" id="ARBA00034617"/>
    </source>
</evidence>
<dbReference type="GO" id="GO:0005737">
    <property type="term" value="C:cytoplasm"/>
    <property type="evidence" value="ECO:0007669"/>
    <property type="project" value="TreeGrafter"/>
</dbReference>
<dbReference type="Pfam" id="PF00270">
    <property type="entry name" value="DEAD"/>
    <property type="match status" value="1"/>
</dbReference>
<dbReference type="InterPro" id="IPR014001">
    <property type="entry name" value="Helicase_ATP-bd"/>
</dbReference>
<dbReference type="InterPro" id="IPR027417">
    <property type="entry name" value="P-loop_NTPase"/>
</dbReference>
<dbReference type="PROSITE" id="PS51194">
    <property type="entry name" value="HELICASE_CTER"/>
    <property type="match status" value="1"/>
</dbReference>
<evidence type="ECO:0000313" key="11">
    <source>
        <dbReference type="EMBL" id="ADZ90847.1"/>
    </source>
</evidence>
<dbReference type="GO" id="GO:0005524">
    <property type="term" value="F:ATP binding"/>
    <property type="evidence" value="ECO:0007669"/>
    <property type="project" value="UniProtKB-KW"/>
</dbReference>
<name>F2JYY2_MARM1</name>
<organism evidence="11 12">
    <name type="scientific">Marinomonas mediterranea (strain ATCC 700492 / JCM 21426 / NBRC 103028 / MMB-1)</name>
    <dbReference type="NCBI Taxonomy" id="717774"/>
    <lineage>
        <taxon>Bacteria</taxon>
        <taxon>Pseudomonadati</taxon>
        <taxon>Pseudomonadota</taxon>
        <taxon>Gammaproteobacteria</taxon>
        <taxon>Oceanospirillales</taxon>
        <taxon>Oceanospirillaceae</taxon>
        <taxon>Marinomonas</taxon>
    </lineage>
</organism>
<dbReference type="GO" id="GO:0030894">
    <property type="term" value="C:replisome"/>
    <property type="evidence" value="ECO:0007669"/>
    <property type="project" value="TreeGrafter"/>
</dbReference>
<dbReference type="InterPro" id="IPR001650">
    <property type="entry name" value="Helicase_C-like"/>
</dbReference>
<dbReference type="InterPro" id="IPR029057">
    <property type="entry name" value="PRTase-like"/>
</dbReference>
<dbReference type="OrthoDB" id="9760034at2"/>
<gene>
    <name evidence="11" type="ordered locus">Marme_1583</name>
</gene>
<keyword evidence="5" id="KW-0238">DNA-binding</keyword>
<evidence type="ECO:0000313" key="12">
    <source>
        <dbReference type="Proteomes" id="UP000001062"/>
    </source>
</evidence>
<evidence type="ECO:0000256" key="1">
    <source>
        <dbReference type="ARBA" id="ARBA00005446"/>
    </source>
</evidence>
<evidence type="ECO:0000256" key="6">
    <source>
        <dbReference type="ARBA" id="ARBA00023235"/>
    </source>
</evidence>
<dbReference type="SMART" id="SM00487">
    <property type="entry name" value="DEXDc"/>
    <property type="match status" value="1"/>
</dbReference>
<keyword evidence="11" id="KW-0347">Helicase</keyword>
<keyword evidence="4" id="KW-0067">ATP-binding</keyword>
<dbReference type="RefSeq" id="WP_013660752.1">
    <property type="nucleotide sequence ID" value="NC_015276.1"/>
</dbReference>
<dbReference type="InterPro" id="IPR000836">
    <property type="entry name" value="PRTase_dom"/>
</dbReference>
<comment type="catalytic activity">
    <reaction evidence="7">
        <text>Couples ATP hydrolysis with the unwinding of duplex DNA by translocating in the 3'-5' direction.</text>
        <dbReference type="EC" id="5.6.2.4"/>
    </reaction>
</comment>
<reference evidence="11 12" key="1">
    <citation type="journal article" date="2012" name="Stand. Genomic Sci.">
        <title>Complete genome sequence of the melanogenic marine bacterium Marinomonas mediterranea type strain (MMB-1(T)).</title>
        <authorList>
            <person name="Lucas-Elio P."/>
            <person name="Goodwin L."/>
            <person name="Woyke T."/>
            <person name="Pitluck S."/>
            <person name="Nolan M."/>
            <person name="Kyrpides N.C."/>
            <person name="Detter J.C."/>
            <person name="Copeland A."/>
            <person name="Teshima H."/>
            <person name="Bruce D."/>
            <person name="Detter C."/>
            <person name="Tapia R."/>
            <person name="Han S."/>
            <person name="Land M.L."/>
            <person name="Ivanova N."/>
            <person name="Mikhailova N."/>
            <person name="Johnston A.W."/>
            <person name="Sanchez-Amat A."/>
        </authorList>
    </citation>
    <scope>NUCLEOTIDE SEQUENCE [LARGE SCALE GENOMIC DNA]</scope>
    <source>
        <strain evidence="12">ATCC 700492 / JCM 21426 / NBRC 103028 / MMB-1</strain>
    </source>
</reference>
<accession>F2JYY2</accession>
<dbReference type="Gene3D" id="3.40.50.300">
    <property type="entry name" value="P-loop containing nucleotide triphosphate hydrolases"/>
    <property type="match status" value="2"/>
</dbReference>
<dbReference type="eggNOG" id="COG0514">
    <property type="taxonomic scope" value="Bacteria"/>
</dbReference>
<dbReference type="PROSITE" id="PS51192">
    <property type="entry name" value="HELICASE_ATP_BIND_1"/>
    <property type="match status" value="1"/>
</dbReference>
<dbReference type="EC" id="5.6.2.4" evidence="8"/>
<dbReference type="PANTHER" id="PTHR13710:SF105">
    <property type="entry name" value="ATP-DEPENDENT DNA HELICASE Q1"/>
    <property type="match status" value="1"/>
</dbReference>
<dbReference type="Gene3D" id="3.40.50.2020">
    <property type="match status" value="1"/>
</dbReference>
<dbReference type="Proteomes" id="UP000001062">
    <property type="component" value="Chromosome"/>
</dbReference>
<keyword evidence="2" id="KW-0547">Nucleotide-binding</keyword>